<evidence type="ECO:0000313" key="5">
    <source>
        <dbReference type="Proteomes" id="UP001054889"/>
    </source>
</evidence>
<dbReference type="Gene3D" id="1.20.1280.50">
    <property type="match status" value="1"/>
</dbReference>
<comment type="caution">
    <text evidence="4">The sequence shown here is derived from an EMBL/GenBank/DDBJ whole genome shotgun (WGS) entry which is preliminary data.</text>
</comment>
<gene>
    <name evidence="4" type="primary">ga21999</name>
    <name evidence="4" type="ORF">PR202_ga21999</name>
</gene>
<evidence type="ECO:0000256" key="1">
    <source>
        <dbReference type="SAM" id="MobiDB-lite"/>
    </source>
</evidence>
<dbReference type="PANTHER" id="PTHR33110">
    <property type="entry name" value="F-BOX/KELCH-REPEAT PROTEIN-RELATED"/>
    <property type="match status" value="1"/>
</dbReference>
<dbReference type="InterPro" id="IPR001810">
    <property type="entry name" value="F-box_dom"/>
</dbReference>
<protein>
    <recommendedName>
        <fullName evidence="6">DUF295 domain-containing protein</fullName>
    </recommendedName>
</protein>
<reference evidence="4" key="2">
    <citation type="submission" date="2021-12" db="EMBL/GenBank/DDBJ databases">
        <title>Resequencing data analysis of finger millet.</title>
        <authorList>
            <person name="Hatakeyama M."/>
            <person name="Aluri S."/>
            <person name="Balachadran M.T."/>
            <person name="Sivarajan S.R."/>
            <person name="Poveda L."/>
            <person name="Shimizu-Inatsugi R."/>
            <person name="Schlapbach R."/>
            <person name="Sreeman S.M."/>
            <person name="Shimizu K.K."/>
        </authorList>
    </citation>
    <scope>NUCLEOTIDE SEQUENCE</scope>
</reference>
<evidence type="ECO:0008006" key="6">
    <source>
        <dbReference type="Google" id="ProtNLM"/>
    </source>
</evidence>
<keyword evidence="5" id="KW-1185">Reference proteome</keyword>
<proteinExistence type="predicted"/>
<feature type="region of interest" description="Disordered" evidence="1">
    <location>
        <begin position="1"/>
        <end position="20"/>
    </location>
</feature>
<feature type="domain" description="F-box" evidence="2">
    <location>
        <begin position="65"/>
        <end position="103"/>
    </location>
</feature>
<dbReference type="Pfam" id="PF03478">
    <property type="entry name" value="Beta-prop_KIB1-4"/>
    <property type="match status" value="1"/>
</dbReference>
<evidence type="ECO:0000313" key="4">
    <source>
        <dbReference type="EMBL" id="GJN04449.1"/>
    </source>
</evidence>
<dbReference type="PANTHER" id="PTHR33110:SF61">
    <property type="entry name" value="EXPRESSED PROTEIN"/>
    <property type="match status" value="1"/>
</dbReference>
<feature type="domain" description="KIB1-4 beta-propeller" evidence="3">
    <location>
        <begin position="138"/>
        <end position="431"/>
    </location>
</feature>
<sequence length="466" mass="51053">MDSGAGASGGSRDPARHARFPRGDRAEMLRSLVPAVQTRCSTKCVFPLEAPWLDPAGLEPQLRSWADLPADILGVLTCRLPRLDDRARLRSVCRAWRAAARLHRPPPPPLPLLVLSDFSFASFCADGVVAPGTRCVSLPAGKRVAPARDIRCVGSFEGWLVGVQLNKGRYFGDGRCFLMNAFSRKVICLPPPSMATQFIDAYSKSVPIVNGSGVVHCTVSAAQYVMSFSKVVLSASPDSGSKCVVAAVSVHRSSAKLALWRPGMTSWCVCHGGCISKFSDIALYQGKLYMFSKLTTNLFVFEISEDDSGLMVSHVERCVTQLPEVDSKYGQRWNIVEWRGKLLLVVTYLGSAEGWHNICKIGVFKVDMSTTPFRFIAINSLDGDCMFISPCSSKSFQACQYDEVEGDRIYFIDGGLNAAKHAPPLDKFVYNIRDDTMGPFAADISEDKLRPPGGMLMNPTWLFPSE</sequence>
<dbReference type="Proteomes" id="UP001054889">
    <property type="component" value="Unassembled WGS sequence"/>
</dbReference>
<name>A0AAV5D1F3_ELECO</name>
<organism evidence="4 5">
    <name type="scientific">Eleusine coracana subsp. coracana</name>
    <dbReference type="NCBI Taxonomy" id="191504"/>
    <lineage>
        <taxon>Eukaryota</taxon>
        <taxon>Viridiplantae</taxon>
        <taxon>Streptophyta</taxon>
        <taxon>Embryophyta</taxon>
        <taxon>Tracheophyta</taxon>
        <taxon>Spermatophyta</taxon>
        <taxon>Magnoliopsida</taxon>
        <taxon>Liliopsida</taxon>
        <taxon>Poales</taxon>
        <taxon>Poaceae</taxon>
        <taxon>PACMAD clade</taxon>
        <taxon>Chloridoideae</taxon>
        <taxon>Cynodonteae</taxon>
        <taxon>Eleusininae</taxon>
        <taxon>Eleusine</taxon>
    </lineage>
</organism>
<dbReference type="EMBL" id="BQKI01000011">
    <property type="protein sequence ID" value="GJN04449.1"/>
    <property type="molecule type" value="Genomic_DNA"/>
</dbReference>
<evidence type="ECO:0000259" key="3">
    <source>
        <dbReference type="Pfam" id="PF03478"/>
    </source>
</evidence>
<accession>A0AAV5D1F3</accession>
<evidence type="ECO:0000259" key="2">
    <source>
        <dbReference type="Pfam" id="PF00646"/>
    </source>
</evidence>
<reference evidence="4" key="1">
    <citation type="journal article" date="2018" name="DNA Res.">
        <title>Multiple hybrid de novo genome assembly of finger millet, an orphan allotetraploid crop.</title>
        <authorList>
            <person name="Hatakeyama M."/>
            <person name="Aluri S."/>
            <person name="Balachadran M.T."/>
            <person name="Sivarajan S.R."/>
            <person name="Patrignani A."/>
            <person name="Gruter S."/>
            <person name="Poveda L."/>
            <person name="Shimizu-Inatsugi R."/>
            <person name="Baeten J."/>
            <person name="Francoijs K.J."/>
            <person name="Nataraja K.N."/>
            <person name="Reddy Y.A.N."/>
            <person name="Phadnis S."/>
            <person name="Ravikumar R.L."/>
            <person name="Schlapbach R."/>
            <person name="Sreeman S.M."/>
            <person name="Shimizu K.K."/>
        </authorList>
    </citation>
    <scope>NUCLEOTIDE SEQUENCE</scope>
</reference>
<dbReference type="InterPro" id="IPR005174">
    <property type="entry name" value="KIB1-4_b-propeller"/>
</dbReference>
<dbReference type="AlphaFoldDB" id="A0AAV5D1F3"/>
<dbReference type="Pfam" id="PF00646">
    <property type="entry name" value="F-box"/>
    <property type="match status" value="1"/>
</dbReference>